<feature type="coiled-coil region" evidence="1">
    <location>
        <begin position="26"/>
        <end position="53"/>
    </location>
</feature>
<accession>A0A249SNJ3</accession>
<organism evidence="4 5">
    <name type="scientific">Mesoplasma chauliocola</name>
    <dbReference type="NCBI Taxonomy" id="216427"/>
    <lineage>
        <taxon>Bacteria</taxon>
        <taxon>Bacillati</taxon>
        <taxon>Mycoplasmatota</taxon>
        <taxon>Mollicutes</taxon>
        <taxon>Entomoplasmatales</taxon>
        <taxon>Entomoplasmataceae</taxon>
        <taxon>Mesoplasma</taxon>
    </lineage>
</organism>
<keyword evidence="5" id="KW-1185">Reference proteome</keyword>
<keyword evidence="1" id="KW-0175">Coiled coil</keyword>
<protein>
    <submittedName>
        <fullName evidence="4">Uncharacterized protein</fullName>
    </submittedName>
</protein>
<dbReference type="AlphaFoldDB" id="A0A249SNJ3"/>
<dbReference type="STRING" id="1336232.GCA_000518825_01395"/>
<keyword evidence="3" id="KW-1133">Transmembrane helix</keyword>
<sequence length="205" mass="23829">MGNSAGLIILLVMLVVVVGFVIITTITGKKAAKKEKEQRYKAVRNEIKAFLAKTDNRKNIRVEFEKVYSRKGPEYKYRDVFDVVVELIEPKTQKAIERRAYEVEGITTKIDKKNYATKWVVNTILDLSETEQRIAIGQKEIKLTKEERNAIRKSERIKEKELAKIEKEEIKKIRAEAKENKKNPVIQKTTEHKEKFVPIRSKKGN</sequence>
<evidence type="ECO:0000313" key="5">
    <source>
        <dbReference type="Proteomes" id="UP000232229"/>
    </source>
</evidence>
<keyword evidence="3" id="KW-0472">Membrane</keyword>
<feature type="region of interest" description="Disordered" evidence="2">
    <location>
        <begin position="181"/>
        <end position="205"/>
    </location>
</feature>
<evidence type="ECO:0000256" key="1">
    <source>
        <dbReference type="SAM" id="Coils"/>
    </source>
</evidence>
<evidence type="ECO:0000256" key="2">
    <source>
        <dbReference type="SAM" id="MobiDB-lite"/>
    </source>
</evidence>
<keyword evidence="3" id="KW-0812">Transmembrane</keyword>
<dbReference type="EMBL" id="CP023173">
    <property type="protein sequence ID" value="ASZ09182.1"/>
    <property type="molecule type" value="Genomic_DNA"/>
</dbReference>
<dbReference type="KEGG" id="mchc:CK556_02335"/>
<dbReference type="RefSeq" id="WP_027875640.1">
    <property type="nucleotide sequence ID" value="NZ_CP023173.1"/>
</dbReference>
<dbReference type="Proteomes" id="UP000232229">
    <property type="component" value="Chromosome"/>
</dbReference>
<evidence type="ECO:0000256" key="3">
    <source>
        <dbReference type="SAM" id="Phobius"/>
    </source>
</evidence>
<name>A0A249SNJ3_9MOLU</name>
<evidence type="ECO:0000313" key="4">
    <source>
        <dbReference type="EMBL" id="ASZ09182.1"/>
    </source>
</evidence>
<reference evidence="4 5" key="1">
    <citation type="submission" date="2017-08" db="EMBL/GenBank/DDBJ databases">
        <title>Complete Genome Sequence of Mesoplasma chauliocola.</title>
        <authorList>
            <person name="Knight T.F.Jr."/>
            <person name="Citino T."/>
        </authorList>
    </citation>
    <scope>NUCLEOTIDE SEQUENCE [LARGE SCALE GENOMIC DNA]</scope>
    <source>
        <strain evidence="4 5">CHPA-2</strain>
    </source>
</reference>
<feature type="transmembrane region" description="Helical" evidence="3">
    <location>
        <begin position="6"/>
        <end position="26"/>
    </location>
</feature>
<gene>
    <name evidence="4" type="ORF">CK556_02335</name>
</gene>
<proteinExistence type="predicted"/>